<proteinExistence type="predicted"/>
<evidence type="ECO:0000313" key="2">
    <source>
        <dbReference type="Proteomes" id="UP000327493"/>
    </source>
</evidence>
<dbReference type="Proteomes" id="UP000327493">
    <property type="component" value="Unassembled WGS sequence"/>
</dbReference>
<dbReference type="EMBL" id="VOFY01001068">
    <property type="protein sequence ID" value="KAA8578155.1"/>
    <property type="molecule type" value="Genomic_DNA"/>
</dbReference>
<evidence type="ECO:0000313" key="1">
    <source>
        <dbReference type="EMBL" id="KAA8578155.1"/>
    </source>
</evidence>
<comment type="caution">
    <text evidence="1">The sequence shown here is derived from an EMBL/GenBank/DDBJ whole genome shotgun (WGS) entry which is preliminary data.</text>
</comment>
<dbReference type="AlphaFoldDB" id="A0A5J5CAB2"/>
<gene>
    <name evidence="1" type="ORF">FQN60_016007</name>
</gene>
<protein>
    <submittedName>
        <fullName evidence="1">Uncharacterized protein</fullName>
    </submittedName>
</protein>
<reference evidence="1 2" key="1">
    <citation type="submission" date="2019-08" db="EMBL/GenBank/DDBJ databases">
        <title>A chromosome-level genome assembly, high-density linkage maps, and genome scans reveal the genomic architecture of hybrid incompatibilities underlying speciation via character displacement in darters (Percidae: Etheostominae).</title>
        <authorList>
            <person name="Moran R.L."/>
            <person name="Catchen J.M."/>
            <person name="Fuller R.C."/>
        </authorList>
    </citation>
    <scope>NUCLEOTIDE SEQUENCE [LARGE SCALE GENOMIC DNA]</scope>
    <source>
        <strain evidence="1">EspeVRDwgs_2016</strain>
        <tissue evidence="1">Muscle</tissue>
    </source>
</reference>
<organism evidence="1 2">
    <name type="scientific">Etheostoma spectabile</name>
    <name type="common">orangethroat darter</name>
    <dbReference type="NCBI Taxonomy" id="54343"/>
    <lineage>
        <taxon>Eukaryota</taxon>
        <taxon>Metazoa</taxon>
        <taxon>Chordata</taxon>
        <taxon>Craniata</taxon>
        <taxon>Vertebrata</taxon>
        <taxon>Euteleostomi</taxon>
        <taxon>Actinopterygii</taxon>
        <taxon>Neopterygii</taxon>
        <taxon>Teleostei</taxon>
        <taxon>Neoteleostei</taxon>
        <taxon>Acanthomorphata</taxon>
        <taxon>Eupercaria</taxon>
        <taxon>Perciformes</taxon>
        <taxon>Percoidei</taxon>
        <taxon>Percidae</taxon>
        <taxon>Etheostomatinae</taxon>
        <taxon>Etheostoma</taxon>
    </lineage>
</organism>
<name>A0A5J5CAB2_9PERO</name>
<keyword evidence="2" id="KW-1185">Reference proteome</keyword>
<accession>A0A5J5CAB2</accession>
<sequence length="47" mass="5587">MMWSHCCLREEQFSVWTQLALTFQGPLKLCVKYQFLRLLVEASIQLP</sequence>